<keyword evidence="1" id="KW-0812">Transmembrane</keyword>
<accession>A0A1V6C667</accession>
<proteinExistence type="predicted"/>
<sequence length="69" mass="8194">MTKTPLWEDILLILAIFMLWPVILRQPPLISNISLFFSFCIAGIILIRRIKRFQRHSPEKIEAKKTIHH</sequence>
<reference evidence="2" key="1">
    <citation type="submission" date="2017-02" db="EMBL/GenBank/DDBJ databases">
        <title>Delving into the versatile metabolic prowess of the omnipresent phylum Bacteroidetes.</title>
        <authorList>
            <person name="Nobu M.K."/>
            <person name="Mei R."/>
            <person name="Narihiro T."/>
            <person name="Kuroda K."/>
            <person name="Liu W.-T."/>
        </authorList>
    </citation>
    <scope>NUCLEOTIDE SEQUENCE</scope>
    <source>
        <strain evidence="2">ADurb.Bin131</strain>
    </source>
</reference>
<evidence type="ECO:0000313" key="2">
    <source>
        <dbReference type="EMBL" id="OQB72351.1"/>
    </source>
</evidence>
<comment type="caution">
    <text evidence="2">The sequence shown here is derived from an EMBL/GenBank/DDBJ whole genome shotgun (WGS) entry which is preliminary data.</text>
</comment>
<keyword evidence="1" id="KW-1133">Transmembrane helix</keyword>
<evidence type="ECO:0000256" key="1">
    <source>
        <dbReference type="SAM" id="Phobius"/>
    </source>
</evidence>
<gene>
    <name evidence="2" type="ORF">BWX89_01339</name>
</gene>
<dbReference type="Proteomes" id="UP000485562">
    <property type="component" value="Unassembled WGS sequence"/>
</dbReference>
<dbReference type="AlphaFoldDB" id="A0A1V6C667"/>
<keyword evidence="1" id="KW-0472">Membrane</keyword>
<name>A0A1V6C667_UNCT6</name>
<feature type="transmembrane region" description="Helical" evidence="1">
    <location>
        <begin position="29"/>
        <end position="47"/>
    </location>
</feature>
<dbReference type="EMBL" id="MWDQ01000132">
    <property type="protein sequence ID" value="OQB72351.1"/>
    <property type="molecule type" value="Genomic_DNA"/>
</dbReference>
<feature type="transmembrane region" description="Helical" evidence="1">
    <location>
        <begin position="7"/>
        <end position="23"/>
    </location>
</feature>
<organism evidence="2">
    <name type="scientific">candidate division TA06 bacterium ADurb.Bin131</name>
    <dbReference type="NCBI Taxonomy" id="1852827"/>
    <lineage>
        <taxon>Bacteria</taxon>
        <taxon>Bacteria division TA06</taxon>
    </lineage>
</organism>
<protein>
    <submittedName>
        <fullName evidence="2">Uncharacterized protein</fullName>
    </submittedName>
</protein>